<dbReference type="GO" id="GO:0005886">
    <property type="term" value="C:plasma membrane"/>
    <property type="evidence" value="ECO:0007669"/>
    <property type="project" value="UniProtKB-SubCell"/>
</dbReference>
<keyword evidence="11" id="KW-1185">Reference proteome</keyword>
<dbReference type="SUPFAM" id="SSF103481">
    <property type="entry name" value="Multidrug resistance efflux transporter EmrE"/>
    <property type="match status" value="2"/>
</dbReference>
<keyword evidence="5 8" id="KW-0812">Transmembrane</keyword>
<comment type="similarity">
    <text evidence="2">Belongs to the EamA transporter family.</text>
</comment>
<evidence type="ECO:0000256" key="2">
    <source>
        <dbReference type="ARBA" id="ARBA00007362"/>
    </source>
</evidence>
<evidence type="ECO:0000256" key="3">
    <source>
        <dbReference type="ARBA" id="ARBA00022448"/>
    </source>
</evidence>
<evidence type="ECO:0000256" key="4">
    <source>
        <dbReference type="ARBA" id="ARBA00022475"/>
    </source>
</evidence>
<feature type="transmembrane region" description="Helical" evidence="8">
    <location>
        <begin position="115"/>
        <end position="132"/>
    </location>
</feature>
<feature type="transmembrane region" description="Helical" evidence="8">
    <location>
        <begin position="190"/>
        <end position="210"/>
    </location>
</feature>
<feature type="transmembrane region" description="Helical" evidence="8">
    <location>
        <begin position="279"/>
        <end position="302"/>
    </location>
</feature>
<keyword evidence="7 8" id="KW-0472">Membrane</keyword>
<evidence type="ECO:0000259" key="9">
    <source>
        <dbReference type="Pfam" id="PF00892"/>
    </source>
</evidence>
<feature type="transmembrane region" description="Helical" evidence="8">
    <location>
        <begin position="222"/>
        <end position="243"/>
    </location>
</feature>
<dbReference type="EMBL" id="FQVB01000024">
    <property type="protein sequence ID" value="SHF68254.1"/>
    <property type="molecule type" value="Genomic_DNA"/>
</dbReference>
<gene>
    <name evidence="10" type="ORF">SAMN02745206_02466</name>
</gene>
<feature type="transmembrane region" description="Helical" evidence="8">
    <location>
        <begin position="161"/>
        <end position="178"/>
    </location>
</feature>
<name>A0A1M5DN02_9BACT</name>
<dbReference type="PANTHER" id="PTHR22911:SF137">
    <property type="entry name" value="SOLUTE CARRIER FAMILY 35 MEMBER G2-RELATED"/>
    <property type="match status" value="1"/>
</dbReference>
<reference evidence="11" key="1">
    <citation type="submission" date="2016-11" db="EMBL/GenBank/DDBJ databases">
        <authorList>
            <person name="Varghese N."/>
            <person name="Submissions S."/>
        </authorList>
    </citation>
    <scope>NUCLEOTIDE SEQUENCE [LARGE SCALE GENOMIC DNA]</scope>
    <source>
        <strain evidence="11">DSM 9756</strain>
    </source>
</reference>
<dbReference type="STRING" id="1121391.SAMN02745206_02466"/>
<dbReference type="Pfam" id="PF00892">
    <property type="entry name" value="EamA"/>
    <property type="match status" value="1"/>
</dbReference>
<evidence type="ECO:0000313" key="10">
    <source>
        <dbReference type="EMBL" id="SHF68254.1"/>
    </source>
</evidence>
<dbReference type="AlphaFoldDB" id="A0A1M5DN02"/>
<dbReference type="PANTHER" id="PTHR22911">
    <property type="entry name" value="ACYL-MALONYL CONDENSING ENZYME-RELATED"/>
    <property type="match status" value="1"/>
</dbReference>
<feature type="domain" description="EamA" evidence="9">
    <location>
        <begin position="20"/>
        <end position="152"/>
    </location>
</feature>
<dbReference type="OrthoDB" id="369870at2"/>
<evidence type="ECO:0000256" key="8">
    <source>
        <dbReference type="SAM" id="Phobius"/>
    </source>
</evidence>
<dbReference type="Proteomes" id="UP000184076">
    <property type="component" value="Unassembled WGS sequence"/>
</dbReference>
<dbReference type="InterPro" id="IPR037185">
    <property type="entry name" value="EmrE-like"/>
</dbReference>
<feature type="transmembrane region" description="Helical" evidence="8">
    <location>
        <begin position="50"/>
        <end position="71"/>
    </location>
</feature>
<dbReference type="InterPro" id="IPR004626">
    <property type="entry name" value="RarD"/>
</dbReference>
<proteinExistence type="inferred from homology"/>
<evidence type="ECO:0000256" key="7">
    <source>
        <dbReference type="ARBA" id="ARBA00023136"/>
    </source>
</evidence>
<dbReference type="NCBIfam" id="TIGR00688">
    <property type="entry name" value="rarD"/>
    <property type="match status" value="1"/>
</dbReference>
<feature type="transmembrane region" description="Helical" evidence="8">
    <location>
        <begin position="20"/>
        <end position="38"/>
    </location>
</feature>
<dbReference type="RefSeq" id="WP_073039907.1">
    <property type="nucleotide sequence ID" value="NZ_FQVB01000024.1"/>
</dbReference>
<keyword evidence="4" id="KW-1003">Cell membrane</keyword>
<protein>
    <submittedName>
        <fullName evidence="10">Chloramphenicol-sensitive protein RarD</fullName>
    </submittedName>
</protein>
<comment type="subcellular location">
    <subcellularLocation>
        <location evidence="1">Cell membrane</location>
        <topology evidence="1">Multi-pass membrane protein</topology>
    </subcellularLocation>
</comment>
<evidence type="ECO:0000256" key="1">
    <source>
        <dbReference type="ARBA" id="ARBA00004651"/>
    </source>
</evidence>
<keyword evidence="6 8" id="KW-1133">Transmembrane helix</keyword>
<feature type="transmembrane region" description="Helical" evidence="8">
    <location>
        <begin position="139"/>
        <end position="155"/>
    </location>
</feature>
<feature type="transmembrane region" description="Helical" evidence="8">
    <location>
        <begin position="83"/>
        <end position="103"/>
    </location>
</feature>
<feature type="transmembrane region" description="Helical" evidence="8">
    <location>
        <begin position="255"/>
        <end position="273"/>
    </location>
</feature>
<accession>A0A1M5DN02</accession>
<sequence length="309" mass="33956">MNGTLKGEARWAPTDSSGLGGVLAAGAFLIWGVSPIYWKCLSDLPALEIVMHRVVWSFLFLVPVMTVLGGWKEFAAVFRSPKVVATLVLTTSLIGCNWFIFIWAVNHGEVLQTSLGYYMNPLMNVVLGVVFLKERLRRLQVVAVVLAAAAVGYLTLDYGRFPWIALSLSFAFGFYGLLRKKVAVSALTGLAVEMCLLSGFAAAYLAYLYHSGRGAFLRNGPAMDLLLMAAALFTAVPLLLFNLGARRIHLATLGFLQYITPSSFFLLAVFRFHEPITAVQIWTFGLIWLALACYSLDSLVAARTVIRDE</sequence>
<evidence type="ECO:0000313" key="11">
    <source>
        <dbReference type="Proteomes" id="UP000184076"/>
    </source>
</evidence>
<dbReference type="InterPro" id="IPR000620">
    <property type="entry name" value="EamA_dom"/>
</dbReference>
<keyword evidence="3" id="KW-0813">Transport</keyword>
<evidence type="ECO:0000256" key="5">
    <source>
        <dbReference type="ARBA" id="ARBA00022692"/>
    </source>
</evidence>
<evidence type="ECO:0000256" key="6">
    <source>
        <dbReference type="ARBA" id="ARBA00022989"/>
    </source>
</evidence>
<organism evidence="10 11">
    <name type="scientific">Desulfacinum infernum DSM 9756</name>
    <dbReference type="NCBI Taxonomy" id="1121391"/>
    <lineage>
        <taxon>Bacteria</taxon>
        <taxon>Pseudomonadati</taxon>
        <taxon>Thermodesulfobacteriota</taxon>
        <taxon>Syntrophobacteria</taxon>
        <taxon>Syntrophobacterales</taxon>
        <taxon>Syntrophobacteraceae</taxon>
        <taxon>Desulfacinum</taxon>
    </lineage>
</organism>